<dbReference type="Pfam" id="PF18962">
    <property type="entry name" value="Por_Secre_tail"/>
    <property type="match status" value="1"/>
</dbReference>
<dbReference type="Pfam" id="PF03724">
    <property type="entry name" value="META"/>
    <property type="match status" value="1"/>
</dbReference>
<dbReference type="RefSeq" id="WP_146848072.1">
    <property type="nucleotide sequence ID" value="NZ_VORT01000001.1"/>
</dbReference>
<dbReference type="EMBL" id="VORT01000001">
    <property type="protein sequence ID" value="TXD74955.1"/>
    <property type="molecule type" value="Genomic_DNA"/>
</dbReference>
<organism evidence="5 6">
    <name type="scientific">Aequorivita antarctica</name>
    <dbReference type="NCBI Taxonomy" id="153266"/>
    <lineage>
        <taxon>Bacteria</taxon>
        <taxon>Pseudomonadati</taxon>
        <taxon>Bacteroidota</taxon>
        <taxon>Flavobacteriia</taxon>
        <taxon>Flavobacteriales</taxon>
        <taxon>Flavobacteriaceae</taxon>
        <taxon>Aequorivita</taxon>
    </lineage>
</organism>
<keyword evidence="6" id="KW-1185">Reference proteome</keyword>
<evidence type="ECO:0000313" key="5">
    <source>
        <dbReference type="EMBL" id="TXD74955.1"/>
    </source>
</evidence>
<accession>A0A5C6Z479</accession>
<evidence type="ECO:0000256" key="2">
    <source>
        <dbReference type="SAM" id="SignalP"/>
    </source>
</evidence>
<feature type="chain" id="PRO_5022970952" evidence="2">
    <location>
        <begin position="19"/>
        <end position="232"/>
    </location>
</feature>
<evidence type="ECO:0000259" key="3">
    <source>
        <dbReference type="Pfam" id="PF03724"/>
    </source>
</evidence>
<dbReference type="Proteomes" id="UP000321497">
    <property type="component" value="Unassembled WGS sequence"/>
</dbReference>
<comment type="caution">
    <text evidence="5">The sequence shown here is derived from an EMBL/GenBank/DDBJ whole genome shotgun (WGS) entry which is preliminary data.</text>
</comment>
<gene>
    <name evidence="5" type="ORF">ESU54_01830</name>
</gene>
<evidence type="ECO:0000259" key="4">
    <source>
        <dbReference type="Pfam" id="PF18962"/>
    </source>
</evidence>
<protein>
    <submittedName>
        <fullName evidence="5">T9SS type A sorting domain-containing protein</fullName>
    </submittedName>
</protein>
<sequence length="232" mass="26190">MKALLYILLFNLSAISFAQDPQLFENTWYLYEVMSTDLGTFYDVSLINPPISPYLDISEDLTFNGEGACNTFSGTYELFPPNELGYMSFTATTNDCGIQQHNWFENEYFSFIAGGFWFSITQDNGGKVLSMSSPLMGYAIFKSYPLSTSDFQKNKFHLYPNPATSELFLSSKNITGNLTIKIFNVAGKLLSNQTLELENQTAIDVSNLTSGMYFLNIEDESGKMEVKKFIKE</sequence>
<evidence type="ECO:0000313" key="6">
    <source>
        <dbReference type="Proteomes" id="UP000321497"/>
    </source>
</evidence>
<dbReference type="InterPro" id="IPR026444">
    <property type="entry name" value="Secre_tail"/>
</dbReference>
<feature type="signal peptide" evidence="2">
    <location>
        <begin position="1"/>
        <end position="18"/>
    </location>
</feature>
<dbReference type="AlphaFoldDB" id="A0A5C6Z479"/>
<evidence type="ECO:0000256" key="1">
    <source>
        <dbReference type="ARBA" id="ARBA00022729"/>
    </source>
</evidence>
<feature type="domain" description="Secretion system C-terminal sorting" evidence="4">
    <location>
        <begin position="158"/>
        <end position="230"/>
    </location>
</feature>
<reference evidence="5 6" key="1">
    <citation type="submission" date="2019-08" db="EMBL/GenBank/DDBJ databases">
        <title>Genome of Aequorivita antarctica SW49 (type strain).</title>
        <authorList>
            <person name="Bowman J.P."/>
        </authorList>
    </citation>
    <scope>NUCLEOTIDE SEQUENCE [LARGE SCALE GENOMIC DNA]</scope>
    <source>
        <strain evidence="5 6">SW49</strain>
    </source>
</reference>
<dbReference type="NCBIfam" id="TIGR04183">
    <property type="entry name" value="Por_Secre_tail"/>
    <property type="match status" value="1"/>
</dbReference>
<dbReference type="InterPro" id="IPR005184">
    <property type="entry name" value="DUF306_Meta_HslJ"/>
</dbReference>
<proteinExistence type="predicted"/>
<dbReference type="Gene3D" id="2.40.128.270">
    <property type="match status" value="1"/>
</dbReference>
<keyword evidence="1 2" id="KW-0732">Signal</keyword>
<name>A0A5C6Z479_9FLAO</name>
<feature type="domain" description="DUF306" evidence="3">
    <location>
        <begin position="22"/>
        <end position="123"/>
    </location>
</feature>
<dbReference type="InterPro" id="IPR038670">
    <property type="entry name" value="HslJ-like_sf"/>
</dbReference>